<comment type="function">
    <text evidence="1">Acts as an adapter for the XPO1/CRM1-mediated export of the 60S ribosomal subunit.</text>
</comment>
<dbReference type="EMBL" id="RCSS01000156">
    <property type="protein sequence ID" value="RVD92718.1"/>
    <property type="molecule type" value="Genomic_DNA"/>
</dbReference>
<evidence type="ECO:0000259" key="2">
    <source>
        <dbReference type="Pfam" id="PF04981"/>
    </source>
</evidence>
<dbReference type="GO" id="GO:0000055">
    <property type="term" value="P:ribosomal large subunit export from nucleus"/>
    <property type="evidence" value="ECO:0007669"/>
    <property type="project" value="TreeGrafter"/>
</dbReference>
<accession>A0A437ANT1</accession>
<keyword evidence="1" id="KW-0539">Nucleus</keyword>
<dbReference type="STRING" id="291195.A0A437ANT1"/>
<gene>
    <name evidence="3" type="ORF">TUBRATIS_007680</name>
</gene>
<keyword evidence="1" id="KW-0963">Cytoplasm</keyword>
<keyword evidence="4" id="KW-1185">Reference proteome</keyword>
<comment type="caution">
    <text evidence="3">The sequence shown here is derived from an EMBL/GenBank/DDBJ whole genome shotgun (WGS) entry which is preliminary data.</text>
</comment>
<keyword evidence="1" id="KW-0653">Protein transport</keyword>
<feature type="domain" description="Nmd3 N-terminal" evidence="2">
    <location>
        <begin position="4"/>
        <end position="231"/>
    </location>
</feature>
<dbReference type="GO" id="GO:0015031">
    <property type="term" value="P:protein transport"/>
    <property type="evidence" value="ECO:0007669"/>
    <property type="project" value="UniProtKB-KW"/>
</dbReference>
<comment type="subcellular location">
    <subcellularLocation>
        <location evidence="1">Cytoplasm</location>
    </subcellularLocation>
    <subcellularLocation>
        <location evidence="1">Nucleus</location>
    </subcellularLocation>
</comment>
<dbReference type="GO" id="GO:0043023">
    <property type="term" value="F:ribosomal large subunit binding"/>
    <property type="evidence" value="ECO:0007669"/>
    <property type="project" value="InterPro"/>
</dbReference>
<dbReference type="GO" id="GO:0005737">
    <property type="term" value="C:cytoplasm"/>
    <property type="evidence" value="ECO:0007669"/>
    <property type="project" value="UniProtKB-SubCell"/>
</dbReference>
<proteinExistence type="inferred from homology"/>
<dbReference type="Proteomes" id="UP000282876">
    <property type="component" value="Unassembled WGS sequence"/>
</dbReference>
<organism evidence="3 4">
    <name type="scientific">Tubulinosema ratisbonensis</name>
    <dbReference type="NCBI Taxonomy" id="291195"/>
    <lineage>
        <taxon>Eukaryota</taxon>
        <taxon>Fungi</taxon>
        <taxon>Fungi incertae sedis</taxon>
        <taxon>Microsporidia</taxon>
        <taxon>Tubulinosematoidea</taxon>
        <taxon>Tubulinosematidae</taxon>
        <taxon>Tubulinosema</taxon>
    </lineage>
</organism>
<protein>
    <recommendedName>
        <fullName evidence="1">60S ribosomal export protein NMD3</fullName>
    </recommendedName>
</protein>
<evidence type="ECO:0000256" key="1">
    <source>
        <dbReference type="RuleBase" id="RU364108"/>
    </source>
</evidence>
<comment type="similarity">
    <text evidence="1">Belongs to the NMD3 family.</text>
</comment>
<reference evidence="3 4" key="1">
    <citation type="submission" date="2018-10" db="EMBL/GenBank/DDBJ databases">
        <title>Draft genome sequence of the microsporidian Tubulinosema ratisbonensis.</title>
        <authorList>
            <person name="Polonais V."/>
            <person name="Peyretaillade E."/>
            <person name="Niehus S."/>
            <person name="Wawrzyniak I."/>
            <person name="Franchet A."/>
            <person name="Gaspin C."/>
            <person name="Reichstadt M."/>
            <person name="Belser C."/>
            <person name="Labadie K."/>
            <person name="Delbac F."/>
            <person name="Ferrandon D."/>
        </authorList>
    </citation>
    <scope>NUCLEOTIDE SEQUENCE [LARGE SCALE GENOMIC DNA]</scope>
    <source>
        <strain evidence="3 4">Franzen</strain>
    </source>
</reference>
<dbReference type="PANTHER" id="PTHR12746:SF2">
    <property type="entry name" value="60S RIBOSOMAL EXPORT PROTEIN NMD3"/>
    <property type="match status" value="1"/>
</dbReference>
<dbReference type="InterPro" id="IPR007064">
    <property type="entry name" value="Nmd3_N"/>
</dbReference>
<evidence type="ECO:0000313" key="3">
    <source>
        <dbReference type="EMBL" id="RVD92718.1"/>
    </source>
</evidence>
<dbReference type="InterPro" id="IPR039768">
    <property type="entry name" value="Nmd3"/>
</dbReference>
<dbReference type="GO" id="GO:0005634">
    <property type="term" value="C:nucleus"/>
    <property type="evidence" value="ECO:0007669"/>
    <property type="project" value="UniProtKB-SubCell"/>
</dbReference>
<sequence>MIQCCKCGTLTQPSILNMCSFCSTVHTDISLTIKKHIIIKHCRKCTRYLFPPKAWLFFHNQNDFINYLIKINTTLKHLNIISADLVYDKENTKNIILVINFVKVNYLNEQIVNENKLEIVYKLAFSQCKECAKMEDSQFWQSLVQVRQKNSDKKTFKQLEEIISKSNLNLGTINKCKNGLDFQFSDLITATKFVNFLKNNIVCKVDSSNKLISQDRKSNLNYFKNTFSVQICPFNKNDLISVTKEISHSFNVNDRLLVLKVSTELKLLDPISFKIIRINNSFFWKNADKFTILCTKISAKEFDIHEKILSDLPGIGKYKSCDLFVNDGNDTFHTKCHLANFVKEGDIVLGYNLKILNLEIKEGFTVYIFKKKPSKSEKKLNLENLEI</sequence>
<dbReference type="AlphaFoldDB" id="A0A437ANT1"/>
<dbReference type="OrthoDB" id="203821at2759"/>
<evidence type="ECO:0000313" key="4">
    <source>
        <dbReference type="Proteomes" id="UP000282876"/>
    </source>
</evidence>
<dbReference type="Pfam" id="PF04981">
    <property type="entry name" value="NMD3"/>
    <property type="match status" value="1"/>
</dbReference>
<dbReference type="VEuPathDB" id="MicrosporidiaDB:TUBRATIS_007680"/>
<keyword evidence="1" id="KW-0813">Transport</keyword>
<dbReference type="PANTHER" id="PTHR12746">
    <property type="entry name" value="NONSENSE-MEDIATED MRNA DECAY PROTEIN 3"/>
    <property type="match status" value="1"/>
</dbReference>
<name>A0A437ANT1_9MICR</name>